<feature type="region of interest" description="Disordered" evidence="2">
    <location>
        <begin position="1172"/>
        <end position="1191"/>
    </location>
</feature>
<dbReference type="CDD" id="cd00063">
    <property type="entry name" value="FN3"/>
    <property type="match status" value="1"/>
</dbReference>
<name>A0A081AJJ3_PHYNI</name>
<gene>
    <name evidence="3" type="ORF">F444_06189</name>
</gene>
<dbReference type="Pfam" id="PF14858">
    <property type="entry name" value="CFAP54_N"/>
    <property type="match status" value="1"/>
</dbReference>
<dbReference type="PANTHER" id="PTHR33487:SF1">
    <property type="entry name" value="CILIA- AND FLAGELLA-ASSOCIATED PROTEIN 54"/>
    <property type="match status" value="1"/>
</dbReference>
<dbReference type="InterPro" id="IPR013783">
    <property type="entry name" value="Ig-like_fold"/>
</dbReference>
<evidence type="ECO:0000256" key="1">
    <source>
        <dbReference type="SAM" id="Coils"/>
    </source>
</evidence>
<evidence type="ECO:0000256" key="2">
    <source>
        <dbReference type="SAM" id="MobiDB-lite"/>
    </source>
</evidence>
<feature type="coiled-coil region" evidence="1">
    <location>
        <begin position="1644"/>
        <end position="1709"/>
    </location>
</feature>
<feature type="compositionally biased region" description="Basic and acidic residues" evidence="2">
    <location>
        <begin position="1435"/>
        <end position="1449"/>
    </location>
</feature>
<dbReference type="InterPro" id="IPR027912">
    <property type="entry name" value="CFAP54"/>
</dbReference>
<reference evidence="3 4" key="1">
    <citation type="submission" date="2013-11" db="EMBL/GenBank/DDBJ databases">
        <title>The Genome Sequence of Phytophthora parasitica P1976.</title>
        <authorList>
            <consortium name="The Broad Institute Genomics Platform"/>
            <person name="Russ C."/>
            <person name="Tyler B."/>
            <person name="Panabieres F."/>
            <person name="Shan W."/>
            <person name="Tripathy S."/>
            <person name="Grunwald N."/>
            <person name="Machado M."/>
            <person name="Johnson C.S."/>
            <person name="Walker B."/>
            <person name="Young S."/>
            <person name="Zeng Q."/>
            <person name="Gargeya S."/>
            <person name="Fitzgerald M."/>
            <person name="Haas B."/>
            <person name="Abouelleil A."/>
            <person name="Allen A.W."/>
            <person name="Alvarado L."/>
            <person name="Arachchi H.M."/>
            <person name="Berlin A.M."/>
            <person name="Chapman S.B."/>
            <person name="Gainer-Dewar J."/>
            <person name="Goldberg J."/>
            <person name="Griggs A."/>
            <person name="Gujja S."/>
            <person name="Hansen M."/>
            <person name="Howarth C."/>
            <person name="Imamovic A."/>
            <person name="Ireland A."/>
            <person name="Larimer J."/>
            <person name="McCowan C."/>
            <person name="Murphy C."/>
            <person name="Pearson M."/>
            <person name="Poon T.W."/>
            <person name="Priest M."/>
            <person name="Roberts A."/>
            <person name="Saif S."/>
            <person name="Shea T."/>
            <person name="Sisk P."/>
            <person name="Sykes S."/>
            <person name="Wortman J."/>
            <person name="Nusbaum C."/>
            <person name="Birren B."/>
        </authorList>
    </citation>
    <scope>NUCLEOTIDE SEQUENCE [LARGE SCALE GENOMIC DNA]</scope>
    <source>
        <strain evidence="3 4">P1976</strain>
    </source>
</reference>
<dbReference type="Gene3D" id="2.60.40.10">
    <property type="entry name" value="Immunoglobulins"/>
    <property type="match status" value="1"/>
</dbReference>
<proteinExistence type="predicted"/>
<evidence type="ECO:0008006" key="5">
    <source>
        <dbReference type="Google" id="ProtNLM"/>
    </source>
</evidence>
<dbReference type="InterPro" id="IPR036116">
    <property type="entry name" value="FN3_sf"/>
</dbReference>
<feature type="region of interest" description="Disordered" evidence="2">
    <location>
        <begin position="1340"/>
        <end position="1377"/>
    </location>
</feature>
<dbReference type="Proteomes" id="UP000028582">
    <property type="component" value="Unassembled WGS sequence"/>
</dbReference>
<dbReference type="InterPro" id="IPR003961">
    <property type="entry name" value="FN3_dom"/>
</dbReference>
<evidence type="ECO:0000313" key="3">
    <source>
        <dbReference type="EMBL" id="ETO79054.1"/>
    </source>
</evidence>
<evidence type="ECO:0000313" key="4">
    <source>
        <dbReference type="Proteomes" id="UP000028582"/>
    </source>
</evidence>
<keyword evidence="1" id="KW-0175">Coiled coil</keyword>
<dbReference type="PANTHER" id="PTHR33487">
    <property type="entry name" value="CILIA- AND FLAGELLA-ASSOCIATED PROTEIN 54"/>
    <property type="match status" value="1"/>
</dbReference>
<dbReference type="GO" id="GO:0060271">
    <property type="term" value="P:cilium assembly"/>
    <property type="evidence" value="ECO:0007669"/>
    <property type="project" value="TreeGrafter"/>
</dbReference>
<protein>
    <recommendedName>
        <fullName evidence="5">Fibronectin type-III domain-containing protein</fullName>
    </recommendedName>
</protein>
<feature type="region of interest" description="Disordered" evidence="2">
    <location>
        <begin position="1414"/>
        <end position="1470"/>
    </location>
</feature>
<organism evidence="3 4">
    <name type="scientific">Phytophthora nicotianae P1976</name>
    <dbReference type="NCBI Taxonomy" id="1317066"/>
    <lineage>
        <taxon>Eukaryota</taxon>
        <taxon>Sar</taxon>
        <taxon>Stramenopiles</taxon>
        <taxon>Oomycota</taxon>
        <taxon>Peronosporomycetes</taxon>
        <taxon>Peronosporales</taxon>
        <taxon>Peronosporaceae</taxon>
        <taxon>Phytophthora</taxon>
    </lineage>
</organism>
<dbReference type="EMBL" id="ANJA01001152">
    <property type="protein sequence ID" value="ETO79054.1"/>
    <property type="molecule type" value="Genomic_DNA"/>
</dbReference>
<accession>A0A081AJJ3</accession>
<feature type="compositionally biased region" description="Polar residues" evidence="2">
    <location>
        <begin position="1239"/>
        <end position="1249"/>
    </location>
</feature>
<feature type="region of interest" description="Disordered" evidence="2">
    <location>
        <begin position="1225"/>
        <end position="1255"/>
    </location>
</feature>
<sequence>MAKKVGTRIRIDLDSSKALESEDGADVVVDQVTREFTAVLQLTREKQCKELTAESFGGAKDDVVSARQEVAFYGDITQKLVPLVDRLMRSTPGQINTQKKTELFLVFGDKFYQAQEFRAASTFFYQKVLVLDEETNRDTPQNVLERTLASKDSPPRKRSRLEGQAYVRALFGIAMCCFHAQKSSDVFVRNPGKLEKMIEALTLLRLGMEISVAMERQYAGQFSWLTLNGSVLIYSIAKPLQALGFSKEVVNYLKWSLLAMESTVTLCTTKYIIWRLQLGSAICECYEDLTLKEQTKADQHAKSAVACAAYLQQLVQRLRKEEELDMPLLPEVQRILLQAETTTAMLASRVKAAEAHQPLTKISIEAAFPAVRDQIRATVDAMETLSREAKLKQGGQALFALIPTDSPMNESLLGLFDFVMIIVSPMLKSLVEDEQTSSTLDPAIFPVSFHLIAIRHCFQLAKPDEQMILLTRSAHARLQAMSDGLTVTDTAMVKCLLELYEALHEVQQSWLTWEALSKEERLQSNSNPRMYLPMSGGTIPALKFLTRLSKAMQACVFHGDSALARTNQDLLTSVALQMWREFGIPMLQELDISKPSQFSKPLVRLTCELLLTIHFTLTAVKFEDLLLHAEICLRLATLLSIRGKARTGSQVVRQCLDRIDSRRSELVNFSSHFHSVVSIESTTPLSNASFSCATGDLSLTDDSIEATNARDLVGVPGTGSQLGGLNQDLCCIQVDLLLSLYRLELQDATMIETLPLTNTKASTITPGTSFQTSTVLLTTEAKLVEECHQNGYTKALLNIQRLAHPNKSTKERRALADECLQLLQQMERQEENLRRHLISTSSSTESSVPAAPIVISRSSSAITVRVVEYQPSIPTLRKKRVQYYMVFAKPVGAGTAVSLNSNQLAGTATPLYPPHLNATISGLLPNASYVFAVAAFDSKHEVIQSIGETSEPVVALNPLPLAMCYGYLAKACYDAQLTGRANQAAKYLYNAVASVRAGRPAWMANPFYRQALKRDAVAQLPIPVLNLCIQALLILCHDEPGDLDQDGKLITSSDLDAQSLTATQTKALEDNRKISMGIEIACATDNQEAVRVLCFKGYRLLLPLLHLKGSCDGLTFAALVTYYQALHVIPHDRWDVDTRSICARIGFELFRITQEAHGDISRVTLPLVLARHSHHEPEQTPSDSTQNEEDDSLQEVVALFKLATSAAGMPPSEMPATAMVSPRGAGAKTAAAISKDKSQNNTPQATPRTGENDKAEAGKQNLNDILQATGNDLSKVFITLEQLSASDRRAIEFASKICGAILGAGGHGIAHIDKFLLSLKVNGAISSQFRDTLSSLGGDSLLPALKEDPPVEENPLSSREDQEATTSEAIPPESTIPKTGADDDYLYRWCGELFFIQSVLLYRKIATLSDTINEVDTTKGPDTENCTYELLHGGHHNENDAGHTKKNQDSEAPSVSDDSPTEVELETTNADASQVAQLDQLFGELLEKSAGCCKLFQLAHCWQGLQAVAQQLWNAIWLAWVPPTRISASLTRLTHLSTCIDALLDMMDSTMNATPATALPTSTVFSTVAYAAANALNVDHTWLARLMAYSLRAFCSFQDWKSVVQKGSRYHSLCSTEGSRFSEQNFPILLYAQQQILDHQEALLTAVEEELKAFITAFQEQEAKKKKKKSRLVVEEVLSPEQMTFRAKKQEMEQRIQKLTTERNLERKTLVSLSEIYDGLSKAINKSHQALKTCHELVEKYRRHDQLDGSQEELSALRRQIISSFNRCVVLARQKRQKRIVCQALHEVGDFHLASGDLKAAIKSWLESLDNAFNTLNVCSSWREVLVPDADHFLENSTKDTIAGDELWVCMQCCNVLSKLVMHSSGVNLQKAIDYALMAAAIFTRFYGCSLPHPTKCFLYGSYRMLGQLWPGRELLNDPDRISPFSLGIMLMLVPEVLLQYDQYASTAMPVIAGYEYVAESCLKDANHVANAQRLRVEALVQCGRFQEAFQVLMNLLRGGTTPRDSTGAPDVEAVVFHDNKSLLDEINRAAINWLISLNVEQIQAGLNKRYHETLVVHILAVILHLAVAMARHESRYDRDTVILRPVAKKMAQTLLSSVKPRDITSTQTSRNAEGAASSQTIESISWEDLQLRRIRADVHLQLSYLAFFEGDWNASKISSMDAIGEYDAIPLGSERPLRLALQKLKFSLLYSRGTYLAKCRSQIVACCLAQTHYRTALETTQMAIEETRVTGEEHFRQQLEMQRLQAMVFLGEREKAEQELFALREDALATHTATSLTYVRTLQNFSSLLRSKALLSSFPAILKAVDERLSEAQQVLDALLEHDGWLGVSSDHSSPLEVDKRLNLYRFAIPDFVKLHAELAQVLLECPLKESENVHERQKRALRCVEVGIRSLDHTTQRMPPTKARLLLLKGVLLSKSLHSTTTQIEVTSSMAPSITLDDEKLKQRLEESVEAFVGCIKASIEGGYDRQLARFALIELVDLFGRKLVPGDEDAHVQAAFHYLTLALEVQKHESVLFDTLELQNGTVTSVDKLPASVCTSINAQSNASEDGPPNTKAPDVGAIVNYFVRLLRMQHILPVCTAELQDTCSLLHSFLMQYHSTYARLACLTDLPAVPTTDPEIRAGLVCALWGQNLAPAIVPVSGDSTHNTKLTLYFAIGTTKVSIADDSPAAGNDAAIVRMEKFASFPLLSKRCNLDRRSVQHLKAALSSLRTQMEDEDSLLIDRNAFQQTFHLTLSKIQQLFRGAEPSVKDEARDSTGVLHDAIGDAIIIECTLETVRRLEDLFSINKGVNVADNDLCYFLRDLLD</sequence>
<dbReference type="OrthoDB" id="2104158at2759"/>
<dbReference type="SUPFAM" id="SSF49265">
    <property type="entry name" value="Fibronectin type III"/>
    <property type="match status" value="1"/>
</dbReference>
<comment type="caution">
    <text evidence="3">The sequence shown here is derived from an EMBL/GenBank/DDBJ whole genome shotgun (WGS) entry which is preliminary data.</text>
</comment>